<keyword evidence="1 4" id="KW-0436">Ligase</keyword>
<dbReference type="RefSeq" id="WP_012398750.1">
    <property type="nucleotide sequence ID" value="NC_010617.1"/>
</dbReference>
<dbReference type="GO" id="GO:0004077">
    <property type="term" value="F:biotin--[biotin carboxyl-carrier protein] ligase activity"/>
    <property type="evidence" value="ECO:0007669"/>
    <property type="project" value="UniProtKB-EC"/>
</dbReference>
<dbReference type="InterPro" id="IPR004408">
    <property type="entry name" value="Biotin_CoA_COase_ligase"/>
</dbReference>
<organism evidence="4 5">
    <name type="scientific">Kocuria rhizophila (strain ATCC 9341 / DSM 348 / NBRC 103217 / DC2201)</name>
    <dbReference type="NCBI Taxonomy" id="378753"/>
    <lineage>
        <taxon>Bacteria</taxon>
        <taxon>Bacillati</taxon>
        <taxon>Actinomycetota</taxon>
        <taxon>Actinomycetes</taxon>
        <taxon>Micrococcales</taxon>
        <taxon>Micrococcaceae</taxon>
        <taxon>Kocuria</taxon>
    </lineage>
</organism>
<dbReference type="InterPro" id="IPR004143">
    <property type="entry name" value="BPL_LPL_catalytic"/>
</dbReference>
<evidence type="ECO:0000313" key="4">
    <source>
        <dbReference type="EMBL" id="BAG30029.1"/>
    </source>
</evidence>
<dbReference type="PROSITE" id="PS51733">
    <property type="entry name" value="BPL_LPL_CATALYTIC"/>
    <property type="match status" value="1"/>
</dbReference>
<protein>
    <submittedName>
        <fullName evidence="4">Biotin protein ligase</fullName>
        <ecNumber evidence="4">6.3.4.15</ecNumber>
    </submittedName>
</protein>
<proteinExistence type="predicted"/>
<dbReference type="Pfam" id="PF03099">
    <property type="entry name" value="BPL_LplA_LipB"/>
    <property type="match status" value="1"/>
</dbReference>
<feature type="region of interest" description="Disordered" evidence="2">
    <location>
        <begin position="282"/>
        <end position="350"/>
    </location>
</feature>
<dbReference type="STRING" id="378753.KRH_16820"/>
<feature type="compositionally biased region" description="Basic and acidic residues" evidence="2">
    <location>
        <begin position="292"/>
        <end position="301"/>
    </location>
</feature>
<dbReference type="EC" id="6.3.4.15" evidence="4"/>
<dbReference type="AlphaFoldDB" id="B2GL73"/>
<dbReference type="PANTHER" id="PTHR12835">
    <property type="entry name" value="BIOTIN PROTEIN LIGASE"/>
    <property type="match status" value="1"/>
</dbReference>
<dbReference type="Proteomes" id="UP000008838">
    <property type="component" value="Chromosome"/>
</dbReference>
<gene>
    <name evidence="4" type="primary">birA</name>
    <name evidence="4" type="ordered locus">KRH_16820</name>
</gene>
<dbReference type="PANTHER" id="PTHR12835:SF5">
    <property type="entry name" value="BIOTIN--PROTEIN LIGASE"/>
    <property type="match status" value="1"/>
</dbReference>
<accession>B2GL73</accession>
<dbReference type="Gene3D" id="2.30.30.100">
    <property type="match status" value="1"/>
</dbReference>
<dbReference type="NCBIfam" id="TIGR00121">
    <property type="entry name" value="birA_ligase"/>
    <property type="match status" value="1"/>
</dbReference>
<dbReference type="InterPro" id="IPR045864">
    <property type="entry name" value="aa-tRNA-synth_II/BPL/LPL"/>
</dbReference>
<keyword evidence="5" id="KW-1185">Reference proteome</keyword>
<feature type="compositionally biased region" description="Pro residues" evidence="2">
    <location>
        <begin position="330"/>
        <end position="350"/>
    </location>
</feature>
<evidence type="ECO:0000259" key="3">
    <source>
        <dbReference type="PROSITE" id="PS51733"/>
    </source>
</evidence>
<name>B2GL73_KOCRD</name>
<dbReference type="OrthoDB" id="9807064at2"/>
<evidence type="ECO:0000256" key="2">
    <source>
        <dbReference type="SAM" id="MobiDB-lite"/>
    </source>
</evidence>
<reference evidence="4 5" key="1">
    <citation type="journal article" date="2008" name="J. Bacteriol.">
        <title>Complete genome sequence of the soil actinomycete Kocuria rhizophila.</title>
        <authorList>
            <person name="Takarada H."/>
            <person name="Sekine M."/>
            <person name="Kosugi H."/>
            <person name="Matsuo Y."/>
            <person name="Fujisawa T."/>
            <person name="Omata S."/>
            <person name="Kishi E."/>
            <person name="Shimizu A."/>
            <person name="Tsukatani N."/>
            <person name="Tanikawa S."/>
            <person name="Fujita N."/>
            <person name="Harayama S."/>
        </authorList>
    </citation>
    <scope>NUCLEOTIDE SEQUENCE [LARGE SCALE GENOMIC DNA]</scope>
    <source>
        <strain evidence="5">ATCC 9341 / DSM 348 / NBRC 103217 / DC2201</strain>
    </source>
</reference>
<dbReference type="SUPFAM" id="SSF55681">
    <property type="entry name" value="Class II aaRS and biotin synthetases"/>
    <property type="match status" value="1"/>
</dbReference>
<evidence type="ECO:0000313" key="5">
    <source>
        <dbReference type="Proteomes" id="UP000008838"/>
    </source>
</evidence>
<dbReference type="KEGG" id="krh:KRH_16820"/>
<evidence type="ECO:0000256" key="1">
    <source>
        <dbReference type="ARBA" id="ARBA00022598"/>
    </source>
</evidence>
<dbReference type="EMBL" id="AP009152">
    <property type="protein sequence ID" value="BAG30029.1"/>
    <property type="molecule type" value="Genomic_DNA"/>
</dbReference>
<dbReference type="HOGENOM" id="CLU_051096_5_0_11"/>
<dbReference type="CDD" id="cd16442">
    <property type="entry name" value="BPL"/>
    <property type="match status" value="1"/>
</dbReference>
<dbReference type="GO" id="GO:0005737">
    <property type="term" value="C:cytoplasm"/>
    <property type="evidence" value="ECO:0007669"/>
    <property type="project" value="TreeGrafter"/>
</dbReference>
<dbReference type="eggNOG" id="COG0340">
    <property type="taxonomic scope" value="Bacteria"/>
</dbReference>
<sequence length="350" mass="36282">MEATGHSPAADYREAPLEDALRGHGYREVTVLDSVDSTNTWLAQSIADRGGRGEGLAAVVTGFQSRGRGRLDRQWVTPPGAAVTFSVACTPVDRTGRAWEPQLVPWLTLLMAYAVTGAVRDLTGVPAVLKWPNDVLVRERKLCGVLATMVAPAAGTAPTVVVGAGLNVTQRELPVPTATSLALEADAAPTRPALLTAVLARFAETLERASEDPARQLGPGGPLRRDLEARVDTLGREVSLQLPGASAPLLATATGLGTSGQLVVRARDGREHEYSAGEVVHVRPAAAGHSARTPEDTHRTGSESGPAVPPAAHPSALATDPSAPTTGPLTTPPAPVPEPPSPGARPEPRA</sequence>
<feature type="domain" description="BPL/LPL catalytic" evidence="3">
    <location>
        <begin position="13"/>
        <end position="210"/>
    </location>
</feature>
<dbReference type="Gene3D" id="3.30.930.10">
    <property type="entry name" value="Bira Bifunctional Protein, Domain 2"/>
    <property type="match status" value="1"/>
</dbReference>